<dbReference type="EMBL" id="JAJNBZ010000027">
    <property type="protein sequence ID" value="MCE5172370.1"/>
    <property type="molecule type" value="Genomic_DNA"/>
</dbReference>
<dbReference type="RefSeq" id="WP_233698573.1">
    <property type="nucleotide sequence ID" value="NZ_JAJNBZ010000027.1"/>
</dbReference>
<protein>
    <submittedName>
        <fullName evidence="1">Uncharacterized protein</fullName>
    </submittedName>
</protein>
<gene>
    <name evidence="1" type="ORF">LQV63_24140</name>
</gene>
<evidence type="ECO:0000313" key="1">
    <source>
        <dbReference type="EMBL" id="MCE5172370.1"/>
    </source>
</evidence>
<organism evidence="1 2">
    <name type="scientific">Paenibacillus profundus</name>
    <dbReference type="NCBI Taxonomy" id="1173085"/>
    <lineage>
        <taxon>Bacteria</taxon>
        <taxon>Bacillati</taxon>
        <taxon>Bacillota</taxon>
        <taxon>Bacilli</taxon>
        <taxon>Bacillales</taxon>
        <taxon>Paenibacillaceae</taxon>
        <taxon>Paenibacillus</taxon>
    </lineage>
</organism>
<keyword evidence="2" id="KW-1185">Reference proteome</keyword>
<proteinExistence type="predicted"/>
<sequence>MFSDQQFNEWITEAITIAKRHMTMVIGTSHADGCFKDSDISIPIAYCVDSNGEVVFVRKNDTRTVIFDTESRKIEVLQAIAAL</sequence>
<dbReference type="Proteomes" id="UP001199916">
    <property type="component" value="Unassembled WGS sequence"/>
</dbReference>
<name>A0ABS8YKG5_9BACL</name>
<accession>A0ABS8YKG5</accession>
<comment type="caution">
    <text evidence="1">The sequence shown here is derived from an EMBL/GenBank/DDBJ whole genome shotgun (WGS) entry which is preliminary data.</text>
</comment>
<evidence type="ECO:0000313" key="2">
    <source>
        <dbReference type="Proteomes" id="UP001199916"/>
    </source>
</evidence>
<reference evidence="1 2" key="1">
    <citation type="submission" date="2021-11" db="EMBL/GenBank/DDBJ databases">
        <title>Draft genome sequence of Paenibacillus profundus YoMME, a new Gram-positive bacteria with exoelectrogenic properties.</title>
        <authorList>
            <person name="Hubenova Y."/>
            <person name="Hubenova E."/>
            <person name="Manasiev Y."/>
            <person name="Peykov S."/>
            <person name="Mitov M."/>
        </authorList>
    </citation>
    <scope>NUCLEOTIDE SEQUENCE [LARGE SCALE GENOMIC DNA]</scope>
    <source>
        <strain evidence="1 2">YoMME</strain>
    </source>
</reference>